<dbReference type="GO" id="GO:0016491">
    <property type="term" value="F:oxidoreductase activity"/>
    <property type="evidence" value="ECO:0007669"/>
    <property type="project" value="UniProtKB-KW"/>
</dbReference>
<dbReference type="EMBL" id="QJJU01000063">
    <property type="protein sequence ID" value="PXW94916.1"/>
    <property type="molecule type" value="Genomic_DNA"/>
</dbReference>
<comment type="caution">
    <text evidence="4">The sequence shown here is derived from an EMBL/GenBank/DDBJ whole genome shotgun (WGS) entry which is preliminary data.</text>
</comment>
<dbReference type="GO" id="GO:0016020">
    <property type="term" value="C:membrane"/>
    <property type="evidence" value="ECO:0007669"/>
    <property type="project" value="TreeGrafter"/>
</dbReference>
<dbReference type="InterPro" id="IPR020904">
    <property type="entry name" value="Sc_DH/Rdtase_CS"/>
</dbReference>
<dbReference type="CDD" id="cd05233">
    <property type="entry name" value="SDR_c"/>
    <property type="match status" value="1"/>
</dbReference>
<keyword evidence="5" id="KW-1185">Reference proteome</keyword>
<evidence type="ECO:0000256" key="2">
    <source>
        <dbReference type="ARBA" id="ARBA00023002"/>
    </source>
</evidence>
<evidence type="ECO:0000256" key="1">
    <source>
        <dbReference type="ARBA" id="ARBA00006484"/>
    </source>
</evidence>
<dbReference type="Proteomes" id="UP000247781">
    <property type="component" value="Unassembled WGS sequence"/>
</dbReference>
<dbReference type="InterPro" id="IPR036291">
    <property type="entry name" value="NAD(P)-bd_dom_sf"/>
</dbReference>
<evidence type="ECO:0000256" key="3">
    <source>
        <dbReference type="RuleBase" id="RU000363"/>
    </source>
</evidence>
<reference evidence="5" key="1">
    <citation type="submission" date="2018-05" db="EMBL/GenBank/DDBJ databases">
        <authorList>
            <person name="Deangelis K."/>
            <person name="Huntemann M."/>
            <person name="Clum A."/>
            <person name="Pillay M."/>
            <person name="Palaniappan K."/>
            <person name="Varghese N."/>
            <person name="Mikhailova N."/>
            <person name="Stamatis D."/>
            <person name="Reddy T."/>
            <person name="Daum C."/>
            <person name="Shapiro N."/>
            <person name="Ivanova N."/>
            <person name="Kyrpides N."/>
            <person name="Woyke T."/>
        </authorList>
    </citation>
    <scope>NUCLEOTIDE SEQUENCE [LARGE SCALE GENOMIC DNA]</scope>
    <source>
        <strain evidence="5">GAS496</strain>
    </source>
</reference>
<dbReference type="SUPFAM" id="SSF51735">
    <property type="entry name" value="NAD(P)-binding Rossmann-fold domains"/>
    <property type="match status" value="1"/>
</dbReference>
<dbReference type="PRINTS" id="PR00080">
    <property type="entry name" value="SDRFAMILY"/>
</dbReference>
<reference evidence="4 5" key="2">
    <citation type="submission" date="2018-06" db="EMBL/GenBank/DDBJ databases">
        <title>Sequencing of bacterial isolates from soil warming experiment in Harvard Forest, Massachusetts, USA.</title>
        <authorList>
            <person name="Deangelis K.PhD."/>
        </authorList>
    </citation>
    <scope>NUCLEOTIDE SEQUENCE [LARGE SCALE GENOMIC DNA]</scope>
    <source>
        <strain evidence="4 5">GAS496</strain>
    </source>
</reference>
<dbReference type="OrthoDB" id="4690547at2"/>
<dbReference type="Pfam" id="PF00106">
    <property type="entry name" value="adh_short"/>
    <property type="match status" value="1"/>
</dbReference>
<protein>
    <submittedName>
        <fullName evidence="4">NADP-dependent 3-hydroxy acid dehydrogenase YdfG</fullName>
    </submittedName>
</protein>
<accession>A0A318H692</accession>
<evidence type="ECO:0000313" key="5">
    <source>
        <dbReference type="Proteomes" id="UP000247781"/>
    </source>
</evidence>
<dbReference type="RefSeq" id="WP_110320358.1">
    <property type="nucleotide sequence ID" value="NZ_QJJU01000063.1"/>
</dbReference>
<comment type="similarity">
    <text evidence="1 3">Belongs to the short-chain dehydrogenases/reductases (SDR) family.</text>
</comment>
<name>A0A318H692_9MYCO</name>
<proteinExistence type="inferred from homology"/>
<dbReference type="PRINTS" id="PR00081">
    <property type="entry name" value="GDHRDH"/>
</dbReference>
<dbReference type="PANTHER" id="PTHR44196:SF1">
    <property type="entry name" value="DEHYDROGENASE_REDUCTASE SDR FAMILY MEMBER 7B"/>
    <property type="match status" value="1"/>
</dbReference>
<dbReference type="InterPro" id="IPR002347">
    <property type="entry name" value="SDR_fam"/>
</dbReference>
<gene>
    <name evidence="4" type="ORF">C8E89_1631</name>
</gene>
<dbReference type="PROSITE" id="PS00061">
    <property type="entry name" value="ADH_SHORT"/>
    <property type="match status" value="1"/>
</dbReference>
<sequence>MTRGDHRSAGKYEGRLAVVTGAGSGIGRALTVALVRAGAHVAAWDVNSQGLAETQAACGAEHVTTYQVDVADRDAVLACAQEVRTQHGPASLLFNNAGVDLGASVADMSWKDFDWLMGINVGGVVNGTVAFLPQLIESGSAHNPARLVNLSSAFGLMAVPFQGAYCTSKFAVRGFTEALRQEMIIERQPVTVHCVHPGVVKTNFGANMRAASAPDKEMAEKLFERSALTTAEKAAHLILRGAGKNRARILIGADGRVAAAMPRLLGAGYIELLARLTRMADTRAGREARRQERVND</sequence>
<dbReference type="AlphaFoldDB" id="A0A318H692"/>
<evidence type="ECO:0000313" key="4">
    <source>
        <dbReference type="EMBL" id="PXW94916.1"/>
    </source>
</evidence>
<dbReference type="Gene3D" id="3.40.50.720">
    <property type="entry name" value="NAD(P)-binding Rossmann-like Domain"/>
    <property type="match status" value="1"/>
</dbReference>
<organism evidence="4 5">
    <name type="scientific">Mycolicibacterium moriokaense</name>
    <dbReference type="NCBI Taxonomy" id="39691"/>
    <lineage>
        <taxon>Bacteria</taxon>
        <taxon>Bacillati</taxon>
        <taxon>Actinomycetota</taxon>
        <taxon>Actinomycetes</taxon>
        <taxon>Mycobacteriales</taxon>
        <taxon>Mycobacteriaceae</taxon>
        <taxon>Mycolicibacterium</taxon>
    </lineage>
</organism>
<dbReference type="PANTHER" id="PTHR44196">
    <property type="entry name" value="DEHYDROGENASE/REDUCTASE SDR FAMILY MEMBER 7B"/>
    <property type="match status" value="1"/>
</dbReference>
<keyword evidence="2" id="KW-0560">Oxidoreductase</keyword>